<dbReference type="PANTHER" id="PTHR32294:SF4">
    <property type="entry name" value="ERROR-PRONE DNA POLYMERASE"/>
    <property type="match status" value="1"/>
</dbReference>
<dbReference type="SMART" id="SM00481">
    <property type="entry name" value="POLIIIAc"/>
    <property type="match status" value="1"/>
</dbReference>
<dbReference type="GO" id="GO:0006260">
    <property type="term" value="P:DNA replication"/>
    <property type="evidence" value="ECO:0007669"/>
    <property type="project" value="InterPro"/>
</dbReference>
<dbReference type="SUPFAM" id="SSF89550">
    <property type="entry name" value="PHP domain-like"/>
    <property type="match status" value="1"/>
</dbReference>
<evidence type="ECO:0000313" key="3">
    <source>
        <dbReference type="Proteomes" id="UP000095087"/>
    </source>
</evidence>
<dbReference type="EMBL" id="MASI01000003">
    <property type="protein sequence ID" value="ODA67462.1"/>
    <property type="molecule type" value="Genomic_DNA"/>
</dbReference>
<dbReference type="InterPro" id="IPR004805">
    <property type="entry name" value="DnaE2/DnaE/PolC"/>
</dbReference>
<dbReference type="EC" id="2.7.7.7" evidence="2"/>
<feature type="domain" description="Polymerase/histidinol phosphatase N-terminal" evidence="1">
    <location>
        <begin position="7"/>
        <end position="74"/>
    </location>
</feature>
<comment type="caution">
    <text evidence="2">The sequence shown here is derived from an EMBL/GenBank/DDBJ whole genome shotgun (WGS) entry which is preliminary data.</text>
</comment>
<sequence>MSLPPYAALDVTSNFSFLEGGSHPEELVATAKALGLEAIAIADRNTLAGVARGHLAARDIGMRFIVGARLDLQDAPSLLAYPTDRAAYGRLCRLLTIGQRRAEKGDCILYLDDVAELAEG</sequence>
<protein>
    <submittedName>
        <fullName evidence="2">Error-prone DNA polymerase</fullName>
        <ecNumber evidence="2">2.7.7.7</ecNumber>
    </submittedName>
</protein>
<dbReference type="RefSeq" id="WP_069094821.1">
    <property type="nucleotide sequence ID" value="NZ_MASI01000003.1"/>
</dbReference>
<evidence type="ECO:0000259" key="1">
    <source>
        <dbReference type="SMART" id="SM00481"/>
    </source>
</evidence>
<dbReference type="Pfam" id="PF02811">
    <property type="entry name" value="PHP"/>
    <property type="match status" value="1"/>
</dbReference>
<dbReference type="AlphaFoldDB" id="A0A1E2RZ84"/>
<dbReference type="GO" id="GO:0003887">
    <property type="term" value="F:DNA-directed DNA polymerase activity"/>
    <property type="evidence" value="ECO:0007669"/>
    <property type="project" value="UniProtKB-EC"/>
</dbReference>
<keyword evidence="3" id="KW-1185">Reference proteome</keyword>
<dbReference type="OrthoDB" id="9803237at2"/>
<dbReference type="STRING" id="1177755.A7A08_01494"/>
<dbReference type="InterPro" id="IPR004013">
    <property type="entry name" value="PHP_dom"/>
</dbReference>
<dbReference type="PANTHER" id="PTHR32294">
    <property type="entry name" value="DNA POLYMERASE III SUBUNIT ALPHA"/>
    <property type="match status" value="1"/>
</dbReference>
<dbReference type="GO" id="GO:0008408">
    <property type="term" value="F:3'-5' exonuclease activity"/>
    <property type="evidence" value="ECO:0007669"/>
    <property type="project" value="InterPro"/>
</dbReference>
<dbReference type="Gene3D" id="3.20.20.140">
    <property type="entry name" value="Metal-dependent hydrolases"/>
    <property type="match status" value="1"/>
</dbReference>
<reference evidence="2 3" key="1">
    <citation type="submission" date="2016-07" db="EMBL/GenBank/DDBJ databases">
        <title>Draft genome sequence of Methyloligella halotolerans C2T (VKM B-2706T=CCUG 61687T=DSM 25045T), a halotolerant polyhydroxybutyrate accumulating methylotroph.</title>
        <authorList>
            <person name="Vasilenko O.V."/>
            <person name="Doronina N.V."/>
            <person name="Poroshina M.N."/>
            <person name="Tarlachkov S.V."/>
            <person name="Trotsenko Y.A."/>
        </authorList>
    </citation>
    <scope>NUCLEOTIDE SEQUENCE [LARGE SCALE GENOMIC DNA]</scope>
    <source>
        <strain evidence="2 3">VKM B-2706</strain>
    </source>
</reference>
<dbReference type="InterPro" id="IPR016195">
    <property type="entry name" value="Pol/histidinol_Pase-like"/>
</dbReference>
<proteinExistence type="predicted"/>
<gene>
    <name evidence="2" type="ORF">A7A08_01494</name>
</gene>
<organism evidence="2 3">
    <name type="scientific">Methyloligella halotolerans</name>
    <dbReference type="NCBI Taxonomy" id="1177755"/>
    <lineage>
        <taxon>Bacteria</taxon>
        <taxon>Pseudomonadati</taxon>
        <taxon>Pseudomonadota</taxon>
        <taxon>Alphaproteobacteria</taxon>
        <taxon>Hyphomicrobiales</taxon>
        <taxon>Hyphomicrobiaceae</taxon>
        <taxon>Methyloligella</taxon>
    </lineage>
</organism>
<dbReference type="InterPro" id="IPR003141">
    <property type="entry name" value="Pol/His_phosphatase_N"/>
</dbReference>
<name>A0A1E2RZ84_9HYPH</name>
<evidence type="ECO:0000313" key="2">
    <source>
        <dbReference type="EMBL" id="ODA67462.1"/>
    </source>
</evidence>
<keyword evidence="2" id="KW-0808">Transferase</keyword>
<accession>A0A1E2RZ84</accession>
<dbReference type="Proteomes" id="UP000095087">
    <property type="component" value="Unassembled WGS sequence"/>
</dbReference>
<keyword evidence="2" id="KW-0548">Nucleotidyltransferase</keyword>